<dbReference type="PANTHER" id="PTHR36985">
    <property type="entry name" value="TRANSLOCATION AND ASSEMBLY MODULE SUBUNIT TAMB"/>
    <property type="match status" value="1"/>
</dbReference>
<keyword evidence="8" id="KW-1185">Reference proteome</keyword>
<evidence type="ECO:0000256" key="3">
    <source>
        <dbReference type="ARBA" id="ARBA00022989"/>
    </source>
</evidence>
<reference evidence="7 8" key="1">
    <citation type="journal article" date="2013" name="Int. J. Syst. Evol. Microbiol.">
        <title>Hoeflea suaedae sp. nov., an endophytic bacterium isolated from the root of the halophyte Suaeda maritima.</title>
        <authorList>
            <person name="Chung E.J."/>
            <person name="Park J.A."/>
            <person name="Pramanik P."/>
            <person name="Bibi F."/>
            <person name="Jeon C.O."/>
            <person name="Chung Y.R."/>
        </authorList>
    </citation>
    <scope>NUCLEOTIDE SEQUENCE [LARGE SCALE GENOMIC DNA]</scope>
    <source>
        <strain evidence="7 8">YC6898</strain>
    </source>
</reference>
<dbReference type="Pfam" id="PF04357">
    <property type="entry name" value="TamB"/>
    <property type="match status" value="1"/>
</dbReference>
<keyword evidence="4 5" id="KW-0472">Membrane</keyword>
<organism evidence="7 8">
    <name type="scientific">Pseudohoeflea suaedae</name>
    <dbReference type="NCBI Taxonomy" id="877384"/>
    <lineage>
        <taxon>Bacteria</taxon>
        <taxon>Pseudomonadati</taxon>
        <taxon>Pseudomonadota</taxon>
        <taxon>Alphaproteobacteria</taxon>
        <taxon>Hyphomicrobiales</taxon>
        <taxon>Rhizobiaceae</taxon>
        <taxon>Pseudohoeflea</taxon>
    </lineage>
</organism>
<protein>
    <recommendedName>
        <fullName evidence="6">Translocation and assembly module TamB C-terminal domain-containing protein</fullName>
    </recommendedName>
</protein>
<evidence type="ECO:0000256" key="1">
    <source>
        <dbReference type="ARBA" id="ARBA00004167"/>
    </source>
</evidence>
<evidence type="ECO:0000256" key="4">
    <source>
        <dbReference type="ARBA" id="ARBA00023136"/>
    </source>
</evidence>
<comment type="subcellular location">
    <subcellularLocation>
        <location evidence="1">Membrane</location>
        <topology evidence="1">Single-pass membrane protein</topology>
    </subcellularLocation>
</comment>
<keyword evidence="2 5" id="KW-0812">Transmembrane</keyword>
<proteinExistence type="predicted"/>
<evidence type="ECO:0000259" key="6">
    <source>
        <dbReference type="Pfam" id="PF04357"/>
    </source>
</evidence>
<dbReference type="RefSeq" id="WP_133283951.1">
    <property type="nucleotide sequence ID" value="NZ_SMSI01000001.1"/>
</dbReference>
<dbReference type="PANTHER" id="PTHR36985:SF1">
    <property type="entry name" value="TRANSLOCATION AND ASSEMBLY MODULE SUBUNIT TAMB"/>
    <property type="match status" value="1"/>
</dbReference>
<gene>
    <name evidence="7" type="ORF">E2A64_08580</name>
</gene>
<evidence type="ECO:0000313" key="8">
    <source>
        <dbReference type="Proteomes" id="UP000295131"/>
    </source>
</evidence>
<feature type="domain" description="Translocation and assembly module TamB C-terminal" evidence="6">
    <location>
        <begin position="1049"/>
        <end position="1401"/>
    </location>
</feature>
<name>A0A4R5PQ10_9HYPH</name>
<sequence>MADKPRKKRSRRRKAAIWSLQGLVAIVVLLIAAVIFLVATVPGGRMIALIVNRLGSNEVQSVDLAGVTGLISGDTRVEYLVIGDGEGNPWLRLDGIEIDWSPFALFSSGLAIDRLHVEKVNVLRLPDAGEEASESSGALNLPINVDIEDFDLPEIILGEKVAGIEARFSTGGRLKVNSDLSDVNTNITLDRIDGAGGSLKLEANVNLPDKQFDLDADLAEPAGGVIARLAGLPDNQAINISADTKGTLDDWQLDVAGRIDGNEVATAKARIQQREDGRQFEASARGQLGRFMPPLAADLFEGNTDLFASGLVELENQGVQIEVFSLDSQSLHAEGQGRLAREGRSDFTATVTGANGPVQLAFGQDEGRVELALSKLDLTVSGEANAADVTVNATLPSFDNAQLSAESLTLQAKLPEFDLTSQSGSGTATLKAASMGAADATLAKVLAGEVTLATDFAIEGNDFSTTSTTVQTGTVALEFAGDIDTAALTGSGHLEGRMNSAVLADNLPDTVGPQITVSTDLTLPGDNAVSVSDLRIAADHLTITGSADLAADKAISAKLAASLENVAALNPLATGSLAVSADVTGTVFAPEFSVVVEGTDIAVDGKDVEDLKITADGKLESNSPTADVRISGSYLGKPIVGTATLASQGGASVIDPLRLQVEDNTISGSLTLDGAFRPAGNIDLDLADIGALAALGGVEIAGRGEGRLVFSIEDDIPVLAANLDVPELSGTGYQVADASVNATIDNYLAQPGVAGTARVGRVIAGKTAIRDITVDVSLSDGWTNFTGDATADGSPVDLKGRVRQAGGATEVELETARIAYGGLAVSLTEPARVKVRDGTAQIEKLVLSPGGGSVSVTGSAGEDLDLDVRLNAVPLTAIDAVAPGTGLRGALSGTVDVTGAASAPVARYDLTADGVSANALVPIDAPPLTVTARGAYQGDSVTFNATAGGGGLRLNADGSVGLTGARSLSIKADGTAPFSLVAARLAAQGLVLDGTADVNMTIGGTASSPDYNGTIRSSNARFIDTGSGIAINKLSTEIALNRQSVNLRSLTGELSSGGALSGSGTIGLDGNAGYPGDLSIKVANGRYADGRLVATRFNAALTVTGPLATQPVLGGTLDLGETTITVPSTLPGSISQLQVDHRNANADIRRQDAELAQDDASGAGGGGGGIGLDLQVNAPRRIFVRGRGIDAEFGGSLTLKGTTANPVAVGGFDLVRGRLEILGKRLDFDSGRIGFSGSMIPSLDFEASTNAGSGTATILVSGLATRPEFDFTSSPSMPDDEIMAQLIFGRSVSNLSPLQIAQLASAAAELTGVTSGGGIVGQLRKATGIDNLDVQTNEEGETSVGVGKYLNDRTYFGLEQGTSAGSGKATIDLDVGRGIKLRGSASSDGETKGGIFFERDY</sequence>
<dbReference type="GO" id="GO:0005886">
    <property type="term" value="C:plasma membrane"/>
    <property type="evidence" value="ECO:0007669"/>
    <property type="project" value="InterPro"/>
</dbReference>
<feature type="transmembrane region" description="Helical" evidence="5">
    <location>
        <begin position="20"/>
        <end position="41"/>
    </location>
</feature>
<comment type="caution">
    <text evidence="7">The sequence shown here is derived from an EMBL/GenBank/DDBJ whole genome shotgun (WGS) entry which is preliminary data.</text>
</comment>
<dbReference type="Proteomes" id="UP000295131">
    <property type="component" value="Unassembled WGS sequence"/>
</dbReference>
<accession>A0A4R5PQ10</accession>
<dbReference type="GO" id="GO:0009306">
    <property type="term" value="P:protein secretion"/>
    <property type="evidence" value="ECO:0007669"/>
    <property type="project" value="InterPro"/>
</dbReference>
<dbReference type="EMBL" id="SMSI01000001">
    <property type="protein sequence ID" value="TDH39119.1"/>
    <property type="molecule type" value="Genomic_DNA"/>
</dbReference>
<dbReference type="InterPro" id="IPR007452">
    <property type="entry name" value="TamB_C"/>
</dbReference>
<dbReference type="OrthoDB" id="7784409at2"/>
<evidence type="ECO:0000256" key="2">
    <source>
        <dbReference type="ARBA" id="ARBA00022692"/>
    </source>
</evidence>
<evidence type="ECO:0000313" key="7">
    <source>
        <dbReference type="EMBL" id="TDH39119.1"/>
    </source>
</evidence>
<keyword evidence="3 5" id="KW-1133">Transmembrane helix</keyword>
<evidence type="ECO:0000256" key="5">
    <source>
        <dbReference type="SAM" id="Phobius"/>
    </source>
</evidence>